<dbReference type="Gramene" id="ABO95406">
    <property type="protein sequence ID" value="ABO95406"/>
    <property type="gene ID" value="OSTLU_9586"/>
</dbReference>
<dbReference type="GeneID" id="5001027"/>
<dbReference type="HOGENOM" id="CLU_2801937_0_0_1"/>
<dbReference type="KEGG" id="olu:OSTLU_9586"/>
<name>A4RVC1_OSTLU</name>
<keyword evidence="2" id="KW-1185">Reference proteome</keyword>
<evidence type="ECO:0000313" key="2">
    <source>
        <dbReference type="Proteomes" id="UP000001568"/>
    </source>
</evidence>
<evidence type="ECO:0000313" key="1">
    <source>
        <dbReference type="EMBL" id="ABO95406.1"/>
    </source>
</evidence>
<dbReference type="OrthoDB" id="421671at2759"/>
<gene>
    <name evidence="1" type="ORF">OSTLU_9586</name>
</gene>
<sequence length="70" mass="7793">RMGIVKLATDGSVWVHSPIELDERTRAVVDALGVVRHVVSPNYEHLKYAQQWKDAYPGATLYACPGLKSK</sequence>
<dbReference type="EMBL" id="CP000583">
    <property type="protein sequence ID" value="ABO95406.1"/>
    <property type="molecule type" value="Genomic_DNA"/>
</dbReference>
<accession>A4RVC1</accession>
<dbReference type="Proteomes" id="UP000001568">
    <property type="component" value="Chromosome 3"/>
</dbReference>
<organism evidence="1 2">
    <name type="scientific">Ostreococcus lucimarinus (strain CCE9901)</name>
    <dbReference type="NCBI Taxonomy" id="436017"/>
    <lineage>
        <taxon>Eukaryota</taxon>
        <taxon>Viridiplantae</taxon>
        <taxon>Chlorophyta</taxon>
        <taxon>Mamiellophyceae</taxon>
        <taxon>Mamiellales</taxon>
        <taxon>Bathycoccaceae</taxon>
        <taxon>Ostreococcus</taxon>
    </lineage>
</organism>
<dbReference type="RefSeq" id="XP_001417113.1">
    <property type="nucleotide sequence ID" value="XM_001417076.1"/>
</dbReference>
<feature type="non-terminal residue" evidence="1">
    <location>
        <position position="70"/>
    </location>
</feature>
<dbReference type="PANTHER" id="PTHR33835">
    <property type="entry name" value="YALI0C07656P"/>
    <property type="match status" value="1"/>
</dbReference>
<feature type="non-terminal residue" evidence="1">
    <location>
        <position position="1"/>
    </location>
</feature>
<reference evidence="1 2" key="1">
    <citation type="journal article" date="2007" name="Proc. Natl. Acad. Sci. U.S.A.">
        <title>The tiny eukaryote Ostreococcus provides genomic insights into the paradox of plankton speciation.</title>
        <authorList>
            <person name="Palenik B."/>
            <person name="Grimwood J."/>
            <person name="Aerts A."/>
            <person name="Rouze P."/>
            <person name="Salamov A."/>
            <person name="Putnam N."/>
            <person name="Dupont C."/>
            <person name="Jorgensen R."/>
            <person name="Derelle E."/>
            <person name="Rombauts S."/>
            <person name="Zhou K."/>
            <person name="Otillar R."/>
            <person name="Merchant S.S."/>
            <person name="Podell S."/>
            <person name="Gaasterland T."/>
            <person name="Napoli C."/>
            <person name="Gendler K."/>
            <person name="Manuell A."/>
            <person name="Tai V."/>
            <person name="Vallon O."/>
            <person name="Piganeau G."/>
            <person name="Jancek S."/>
            <person name="Heijde M."/>
            <person name="Jabbari K."/>
            <person name="Bowler C."/>
            <person name="Lohr M."/>
            <person name="Robbens S."/>
            <person name="Werner G."/>
            <person name="Dubchak I."/>
            <person name="Pazour G.J."/>
            <person name="Ren Q."/>
            <person name="Paulsen I."/>
            <person name="Delwiche C."/>
            <person name="Schmutz J."/>
            <person name="Rokhsar D."/>
            <person name="Van de Peer Y."/>
            <person name="Moreau H."/>
            <person name="Grigoriev I.V."/>
        </authorList>
    </citation>
    <scope>NUCLEOTIDE SEQUENCE [LARGE SCALE GENOMIC DNA]</scope>
    <source>
        <strain evidence="1 2">CCE9901</strain>
    </source>
</reference>
<dbReference type="InterPro" id="IPR025638">
    <property type="entry name" value="DUF4336"/>
</dbReference>
<protein>
    <submittedName>
        <fullName evidence="1">Uncharacterized protein</fullName>
    </submittedName>
</protein>
<dbReference type="AlphaFoldDB" id="A4RVC1"/>
<dbReference type="PANTHER" id="PTHR33835:SF1">
    <property type="entry name" value="METALLO-BETA-LACTAMASE DOMAIN-CONTAINING PROTEIN"/>
    <property type="match status" value="1"/>
</dbReference>
<proteinExistence type="predicted"/>